<evidence type="ECO:0000256" key="3">
    <source>
        <dbReference type="ARBA" id="ARBA00022748"/>
    </source>
</evidence>
<keyword evidence="2" id="KW-0479">Metal-binding</keyword>
<dbReference type="RefSeq" id="WP_379836603.1">
    <property type="nucleotide sequence ID" value="NZ_JBHRYQ010000001.1"/>
</dbReference>
<keyword evidence="3" id="KW-0201">Cytochrome c-type biogenesis</keyword>
<keyword evidence="2" id="KW-0408">Iron</keyword>
<evidence type="ECO:0000256" key="2">
    <source>
        <dbReference type="ARBA" id="ARBA00022617"/>
    </source>
</evidence>
<sequence>MKKTHIIALVVIAVAVMMIISTIGDASTYASFKDATEMANNGDKGSIHVVGELIKDASGNPKMNYEPSKNPNRFEFMMRDSLNNESLVVYSQPKPQDIDKSEKVVVVGSMDLENNCFNADQILLKCPSKYNNGELKVEDNQALVK</sequence>
<accession>A0ABV7YTE5</accession>
<dbReference type="EMBL" id="JBHRYQ010000001">
    <property type="protein sequence ID" value="MFC3810449.1"/>
    <property type="molecule type" value="Genomic_DNA"/>
</dbReference>
<proteinExistence type="predicted"/>
<comment type="subcellular location">
    <subcellularLocation>
        <location evidence="1">Membrane</location>
    </subcellularLocation>
</comment>
<protein>
    <submittedName>
        <fullName evidence="5">Cytochrome c maturation protein CcmE</fullName>
    </submittedName>
</protein>
<organism evidence="5 6">
    <name type="scientific">Lacihabitans lacunae</name>
    <dbReference type="NCBI Taxonomy" id="1028214"/>
    <lineage>
        <taxon>Bacteria</taxon>
        <taxon>Pseudomonadati</taxon>
        <taxon>Bacteroidota</taxon>
        <taxon>Cytophagia</taxon>
        <taxon>Cytophagales</taxon>
        <taxon>Leadbetterellaceae</taxon>
        <taxon>Lacihabitans</taxon>
    </lineage>
</organism>
<evidence type="ECO:0000313" key="5">
    <source>
        <dbReference type="EMBL" id="MFC3810449.1"/>
    </source>
</evidence>
<evidence type="ECO:0000313" key="6">
    <source>
        <dbReference type="Proteomes" id="UP001595616"/>
    </source>
</evidence>
<name>A0ABV7YTE5_9BACT</name>
<evidence type="ECO:0000256" key="1">
    <source>
        <dbReference type="ARBA" id="ARBA00004370"/>
    </source>
</evidence>
<dbReference type="InterPro" id="IPR036127">
    <property type="entry name" value="CcmE-like_sf"/>
</dbReference>
<keyword evidence="4" id="KW-0472">Membrane</keyword>
<keyword evidence="2" id="KW-0349">Heme</keyword>
<dbReference type="InterPro" id="IPR012340">
    <property type="entry name" value="NA-bd_OB-fold"/>
</dbReference>
<dbReference type="Proteomes" id="UP001595616">
    <property type="component" value="Unassembled WGS sequence"/>
</dbReference>
<comment type="caution">
    <text evidence="5">The sequence shown here is derived from an EMBL/GenBank/DDBJ whole genome shotgun (WGS) entry which is preliminary data.</text>
</comment>
<dbReference type="InterPro" id="IPR004329">
    <property type="entry name" value="CcmE"/>
</dbReference>
<evidence type="ECO:0000256" key="4">
    <source>
        <dbReference type="ARBA" id="ARBA00023136"/>
    </source>
</evidence>
<keyword evidence="6" id="KW-1185">Reference proteome</keyword>
<dbReference type="SUPFAM" id="SSF82093">
    <property type="entry name" value="Heme chaperone CcmE"/>
    <property type="match status" value="1"/>
</dbReference>
<dbReference type="Gene3D" id="2.40.50.140">
    <property type="entry name" value="Nucleic acid-binding proteins"/>
    <property type="match status" value="1"/>
</dbReference>
<gene>
    <name evidence="5" type="ORF">ACFOOI_07290</name>
</gene>
<reference evidence="6" key="1">
    <citation type="journal article" date="2019" name="Int. J. Syst. Evol. Microbiol.">
        <title>The Global Catalogue of Microorganisms (GCM) 10K type strain sequencing project: providing services to taxonomists for standard genome sequencing and annotation.</title>
        <authorList>
            <consortium name="The Broad Institute Genomics Platform"/>
            <consortium name="The Broad Institute Genome Sequencing Center for Infectious Disease"/>
            <person name="Wu L."/>
            <person name="Ma J."/>
        </authorList>
    </citation>
    <scope>NUCLEOTIDE SEQUENCE [LARGE SCALE GENOMIC DNA]</scope>
    <source>
        <strain evidence="6">CECT 7956</strain>
    </source>
</reference>
<dbReference type="Pfam" id="PF03100">
    <property type="entry name" value="CcmE"/>
    <property type="match status" value="1"/>
</dbReference>